<dbReference type="InterPro" id="IPR000600">
    <property type="entry name" value="ROK"/>
</dbReference>
<dbReference type="EMBL" id="BNEK01000002">
    <property type="protein sequence ID" value="GHJ26818.1"/>
    <property type="molecule type" value="Genomic_DNA"/>
</dbReference>
<dbReference type="SUPFAM" id="SSF53067">
    <property type="entry name" value="Actin-like ATPase domain"/>
    <property type="match status" value="1"/>
</dbReference>
<dbReference type="PROSITE" id="PS01125">
    <property type="entry name" value="ROK"/>
    <property type="match status" value="1"/>
</dbReference>
<organism evidence="2 3">
    <name type="scientific">Streptomyces hygroscopicus</name>
    <dbReference type="NCBI Taxonomy" id="1912"/>
    <lineage>
        <taxon>Bacteria</taxon>
        <taxon>Bacillati</taxon>
        <taxon>Actinomycetota</taxon>
        <taxon>Actinomycetes</taxon>
        <taxon>Kitasatosporales</taxon>
        <taxon>Streptomycetaceae</taxon>
        <taxon>Streptomyces</taxon>
        <taxon>Streptomyces violaceusniger group</taxon>
    </lineage>
</organism>
<keyword evidence="3" id="KW-1185">Reference proteome</keyword>
<sequence length="312" mass="31969">MSGGNAAPVVGLDLGGTGLRAVAWRDGRTIASTQALTADLGAGPVSDRVGRLAQLVTGLLPTGPGPTAVGIGASGPVDNATGVIRNQETLPWFSDFPLVAALRERLGVPVVIDNDAVTAALGEHVAGAGRNCDRMLMITLGTGIGAAMLVDGRPVRGLDGAHPEGGHLPVTADPTVCYCGLTGCWEQAASRSALQRMLRARLGEDHPGSQTLRLGSETAASDPEVRRVFTEYGILVGRGLAALHALYQPRVTVIGGSAATCLPWFAAGLNQSLRRSREYTVPTEIRPAELGDNAGAVGAAVLALAEPRGEPA</sequence>
<evidence type="ECO:0000313" key="2">
    <source>
        <dbReference type="EMBL" id="GHJ26818.1"/>
    </source>
</evidence>
<comment type="caution">
    <text evidence="2">The sequence shown here is derived from an EMBL/GenBank/DDBJ whole genome shotgun (WGS) entry which is preliminary data.</text>
</comment>
<proteinExistence type="inferred from homology"/>
<comment type="similarity">
    <text evidence="1">Belongs to the ROK (NagC/XylR) family.</text>
</comment>
<accession>A0ABQ3TU75</accession>
<reference evidence="2" key="1">
    <citation type="submission" date="2024-05" db="EMBL/GenBank/DDBJ databases">
        <title>Whole genome shotgun sequence of Streptomyces hygroscopicus NBRC 113678.</title>
        <authorList>
            <person name="Komaki H."/>
            <person name="Tamura T."/>
        </authorList>
    </citation>
    <scope>NUCLEOTIDE SEQUENCE</scope>
    <source>
        <strain evidence="2">N11-34</strain>
    </source>
</reference>
<evidence type="ECO:0000256" key="1">
    <source>
        <dbReference type="ARBA" id="ARBA00006479"/>
    </source>
</evidence>
<dbReference type="Gene3D" id="3.30.420.40">
    <property type="match status" value="2"/>
</dbReference>
<evidence type="ECO:0000313" key="3">
    <source>
        <dbReference type="Proteomes" id="UP001054854"/>
    </source>
</evidence>
<name>A0ABQ3TU75_STRHY</name>
<protein>
    <submittedName>
        <fullName evidence="2">Glucokinase</fullName>
    </submittedName>
</protein>
<dbReference type="InterPro" id="IPR043129">
    <property type="entry name" value="ATPase_NBD"/>
</dbReference>
<dbReference type="Proteomes" id="UP001054854">
    <property type="component" value="Unassembled WGS sequence"/>
</dbReference>
<dbReference type="PANTHER" id="PTHR18964">
    <property type="entry name" value="ROK (REPRESSOR, ORF, KINASE) FAMILY"/>
    <property type="match status" value="1"/>
</dbReference>
<dbReference type="PANTHER" id="PTHR18964:SF149">
    <property type="entry name" value="BIFUNCTIONAL UDP-N-ACETYLGLUCOSAMINE 2-EPIMERASE_N-ACETYLMANNOSAMINE KINASE"/>
    <property type="match status" value="1"/>
</dbReference>
<dbReference type="Pfam" id="PF00480">
    <property type="entry name" value="ROK"/>
    <property type="match status" value="1"/>
</dbReference>
<dbReference type="InterPro" id="IPR049874">
    <property type="entry name" value="ROK_cs"/>
</dbReference>
<gene>
    <name evidence="2" type="ORF">TPA0910_12510</name>
</gene>